<dbReference type="Proteomes" id="UP001432027">
    <property type="component" value="Unassembled WGS sequence"/>
</dbReference>
<proteinExistence type="predicted"/>
<sequence length="345" mass="38144">FRMVKAARTKQGVHARTSVDQARKTDRARELKKHKKERANIRLAIAKSGSTNTENIEKLLDLERQLCGLDEPKFHENVLLAKQRNLLSNFDKARALFKKSEKPDDKASLERLNATVKDYYAKCAAIRREADMLSLAKATVVDEIPMPMVGQFTNAAALQPMPKVQPKIAMSRPFRRRFSGRRALPPGVPVGIPPELSDDEDDEMQGEYGAVEENDLGHVFIPAEISQSIAPVPPPLLVRMPLRGPPLPPPPVAPFLGQSLSVPAVLHKQPVGPPAPEAPPISAQPVLRDLKAESTRMVPSQLLRAKEKKGKAPMRRPMAPVRHAQTGKTTDEAYDEFMSELSGLL</sequence>
<evidence type="ECO:0000313" key="3">
    <source>
        <dbReference type="Proteomes" id="UP001432027"/>
    </source>
</evidence>
<evidence type="ECO:0000256" key="1">
    <source>
        <dbReference type="SAM" id="MobiDB-lite"/>
    </source>
</evidence>
<organism evidence="2 3">
    <name type="scientific">Pristionchus entomophagus</name>
    <dbReference type="NCBI Taxonomy" id="358040"/>
    <lineage>
        <taxon>Eukaryota</taxon>
        <taxon>Metazoa</taxon>
        <taxon>Ecdysozoa</taxon>
        <taxon>Nematoda</taxon>
        <taxon>Chromadorea</taxon>
        <taxon>Rhabditida</taxon>
        <taxon>Rhabditina</taxon>
        <taxon>Diplogasteromorpha</taxon>
        <taxon>Diplogasteroidea</taxon>
        <taxon>Neodiplogasteridae</taxon>
        <taxon>Pristionchus</taxon>
    </lineage>
</organism>
<feature type="region of interest" description="Disordered" evidence="1">
    <location>
        <begin position="304"/>
        <end position="332"/>
    </location>
</feature>
<protein>
    <submittedName>
        <fullName evidence="2">Uncharacterized protein</fullName>
    </submittedName>
</protein>
<comment type="caution">
    <text evidence="2">The sequence shown here is derived from an EMBL/GenBank/DDBJ whole genome shotgun (WGS) entry which is preliminary data.</text>
</comment>
<keyword evidence="3" id="KW-1185">Reference proteome</keyword>
<accession>A0AAV5SEH5</accession>
<dbReference type="AlphaFoldDB" id="A0AAV5SEH5"/>
<name>A0AAV5SEH5_9BILA</name>
<dbReference type="EMBL" id="BTSX01000001">
    <property type="protein sequence ID" value="GMS81259.1"/>
    <property type="molecule type" value="Genomic_DNA"/>
</dbReference>
<evidence type="ECO:0000313" key="2">
    <source>
        <dbReference type="EMBL" id="GMS81259.1"/>
    </source>
</evidence>
<feature type="region of interest" description="Disordered" evidence="1">
    <location>
        <begin position="183"/>
        <end position="202"/>
    </location>
</feature>
<feature type="non-terminal residue" evidence="2">
    <location>
        <position position="1"/>
    </location>
</feature>
<reference evidence="2" key="1">
    <citation type="submission" date="2023-10" db="EMBL/GenBank/DDBJ databases">
        <title>Genome assembly of Pristionchus species.</title>
        <authorList>
            <person name="Yoshida K."/>
            <person name="Sommer R.J."/>
        </authorList>
    </citation>
    <scope>NUCLEOTIDE SEQUENCE</scope>
    <source>
        <strain evidence="2">RS0144</strain>
    </source>
</reference>
<gene>
    <name evidence="2" type="ORF">PENTCL1PPCAC_3434</name>
</gene>